<name>A0A913YKK0_EXADI</name>
<organism evidence="2 3">
    <name type="scientific">Exaiptasia diaphana</name>
    <name type="common">Tropical sea anemone</name>
    <name type="synonym">Aiptasia pulchella</name>
    <dbReference type="NCBI Taxonomy" id="2652724"/>
    <lineage>
        <taxon>Eukaryota</taxon>
        <taxon>Metazoa</taxon>
        <taxon>Cnidaria</taxon>
        <taxon>Anthozoa</taxon>
        <taxon>Hexacorallia</taxon>
        <taxon>Actiniaria</taxon>
        <taxon>Aiptasiidae</taxon>
        <taxon>Exaiptasia</taxon>
    </lineage>
</organism>
<evidence type="ECO:0000313" key="2">
    <source>
        <dbReference type="EnsemblMetazoa" id="XP_028515012.1"/>
    </source>
</evidence>
<dbReference type="GeneID" id="110239599"/>
<proteinExistence type="predicted"/>
<dbReference type="PANTHER" id="PTHR48258">
    <property type="entry name" value="DUF4218 DOMAIN-CONTAINING PROTEIN-RELATED"/>
    <property type="match status" value="1"/>
</dbReference>
<sequence>MKTHDWKEVATQGIIKYCLQDALGNNQRATFLSFLDFLKKVHSDEHTDESIKELQLEVNLVCARIERDFPVSVQVISLHLIRHIVDGIKIQGPTHSWSMWMYERFNSWISRRVMNRKTPEATIMRTYQVHDWCQFMKASGRLPGVESPLFEMDECSDGEDRGTKESTAAESIPAPENVVNVLRYFYEIAEDEDFSTEISLSHSHSEMVFGRLIEWRGREKERSSKVSSIIELKLDAATADLKPTFGQIKHFFTNSYSGKTTKFAVVDMFEEETTVCTSVSQWTVIPGQSKMIIIPANFEYLSRPLVTAKPVDNIDILYILNR</sequence>
<dbReference type="Pfam" id="PF13960">
    <property type="entry name" value="DUF4218"/>
    <property type="match status" value="1"/>
</dbReference>
<dbReference type="EnsemblMetazoa" id="XM_028659211.1">
    <property type="protein sequence ID" value="XP_028515012.1"/>
    <property type="gene ID" value="LOC110239599"/>
</dbReference>
<dbReference type="PANTHER" id="PTHR48258:SF14">
    <property type="entry name" value="OS02G0583300 PROTEIN"/>
    <property type="match status" value="1"/>
</dbReference>
<evidence type="ECO:0000259" key="1">
    <source>
        <dbReference type="Pfam" id="PF13960"/>
    </source>
</evidence>
<reference evidence="2" key="1">
    <citation type="submission" date="2022-11" db="UniProtKB">
        <authorList>
            <consortium name="EnsemblMetazoa"/>
        </authorList>
    </citation>
    <scope>IDENTIFICATION</scope>
</reference>
<dbReference type="RefSeq" id="XP_028515012.1">
    <property type="nucleotide sequence ID" value="XM_028659211.1"/>
</dbReference>
<accession>A0A913YKK0</accession>
<dbReference type="AlphaFoldDB" id="A0A913YKK0"/>
<protein>
    <recommendedName>
        <fullName evidence="1">DUF4218 domain-containing protein</fullName>
    </recommendedName>
</protein>
<dbReference type="OrthoDB" id="5984022at2759"/>
<keyword evidence="3" id="KW-1185">Reference proteome</keyword>
<feature type="domain" description="DUF4218" evidence="1">
    <location>
        <begin position="46"/>
        <end position="135"/>
    </location>
</feature>
<evidence type="ECO:0000313" key="3">
    <source>
        <dbReference type="Proteomes" id="UP000887567"/>
    </source>
</evidence>
<dbReference type="Proteomes" id="UP000887567">
    <property type="component" value="Unplaced"/>
</dbReference>
<dbReference type="InterPro" id="IPR025452">
    <property type="entry name" value="DUF4218"/>
</dbReference>